<dbReference type="Gene3D" id="3.40.1280.10">
    <property type="match status" value="1"/>
</dbReference>
<dbReference type="InterPro" id="IPR029028">
    <property type="entry name" value="Alpha/beta_knot_MTases"/>
</dbReference>
<organism evidence="15">
    <name type="scientific">uncultured Anaerotruncus sp</name>
    <dbReference type="NCBI Taxonomy" id="905011"/>
    <lineage>
        <taxon>Bacteria</taxon>
        <taxon>Bacillati</taxon>
        <taxon>Bacillota</taxon>
        <taxon>Clostridia</taxon>
        <taxon>Eubacteriales</taxon>
        <taxon>Oscillospiraceae</taxon>
        <taxon>Anaerotruncus</taxon>
        <taxon>environmental samples</taxon>
    </lineage>
</organism>
<dbReference type="InterPro" id="IPR046887">
    <property type="entry name" value="RsmE_PUA-like"/>
</dbReference>
<dbReference type="GO" id="GO:0070475">
    <property type="term" value="P:rRNA base methylation"/>
    <property type="evidence" value="ECO:0007669"/>
    <property type="project" value="TreeGrafter"/>
</dbReference>
<comment type="subcellular location">
    <subcellularLocation>
        <location evidence="1 12">Cytoplasm</location>
    </subcellularLocation>
</comment>
<evidence type="ECO:0000259" key="13">
    <source>
        <dbReference type="Pfam" id="PF04452"/>
    </source>
</evidence>
<proteinExistence type="inferred from homology"/>
<evidence type="ECO:0000256" key="12">
    <source>
        <dbReference type="PIRNR" id="PIRNR015601"/>
    </source>
</evidence>
<comment type="function">
    <text evidence="10 12">Specifically methylates the N3 position of the uracil ring of uridine 1498 (m3U1498) in 16S rRNA. Acts on the fully assembled 30S ribosomal subunit.</text>
</comment>
<dbReference type="SUPFAM" id="SSF75217">
    <property type="entry name" value="alpha/beta knot"/>
    <property type="match status" value="1"/>
</dbReference>
<evidence type="ECO:0000256" key="8">
    <source>
        <dbReference type="ARBA" id="ARBA00022679"/>
    </source>
</evidence>
<name>A0A1C6JD40_9FIRM</name>
<dbReference type="EMBL" id="FMHG01000001">
    <property type="protein sequence ID" value="SCJ79595.1"/>
    <property type="molecule type" value="Genomic_DNA"/>
</dbReference>
<dbReference type="NCBIfam" id="NF008692">
    <property type="entry name" value="PRK11713.1-5"/>
    <property type="match status" value="1"/>
</dbReference>
<dbReference type="GO" id="GO:0070042">
    <property type="term" value="F:rRNA (uridine-N3-)-methyltransferase activity"/>
    <property type="evidence" value="ECO:0007669"/>
    <property type="project" value="TreeGrafter"/>
</dbReference>
<feature type="domain" description="Ribosomal RNA small subunit methyltransferase E PUA-like" evidence="14">
    <location>
        <begin position="16"/>
        <end position="62"/>
    </location>
</feature>
<dbReference type="InterPro" id="IPR006700">
    <property type="entry name" value="RsmE"/>
</dbReference>
<keyword evidence="9 12" id="KW-0949">S-adenosyl-L-methionine</keyword>
<reference evidence="15" key="1">
    <citation type="submission" date="2015-09" db="EMBL/GenBank/DDBJ databases">
        <authorList>
            <consortium name="Pathogen Informatics"/>
        </authorList>
    </citation>
    <scope>NUCLEOTIDE SEQUENCE</scope>
    <source>
        <strain evidence="15">2789STDY5834896</strain>
    </source>
</reference>
<evidence type="ECO:0000256" key="1">
    <source>
        <dbReference type="ARBA" id="ARBA00004496"/>
    </source>
</evidence>
<feature type="domain" description="Ribosomal RNA small subunit methyltransferase E methyltransferase" evidence="13">
    <location>
        <begin position="72"/>
        <end position="234"/>
    </location>
</feature>
<comment type="catalytic activity">
    <reaction evidence="11 12">
        <text>uridine(1498) in 16S rRNA + S-adenosyl-L-methionine = N(3)-methyluridine(1498) in 16S rRNA + S-adenosyl-L-homocysteine + H(+)</text>
        <dbReference type="Rhea" id="RHEA:42920"/>
        <dbReference type="Rhea" id="RHEA-COMP:10283"/>
        <dbReference type="Rhea" id="RHEA-COMP:10284"/>
        <dbReference type="ChEBI" id="CHEBI:15378"/>
        <dbReference type="ChEBI" id="CHEBI:57856"/>
        <dbReference type="ChEBI" id="CHEBI:59789"/>
        <dbReference type="ChEBI" id="CHEBI:65315"/>
        <dbReference type="ChEBI" id="CHEBI:74502"/>
        <dbReference type="EC" id="2.1.1.193"/>
    </reaction>
</comment>
<protein>
    <recommendedName>
        <fullName evidence="4 12">Ribosomal RNA small subunit methyltransferase E</fullName>
        <ecNumber evidence="3 12">2.1.1.193</ecNumber>
    </recommendedName>
</protein>
<evidence type="ECO:0000256" key="2">
    <source>
        <dbReference type="ARBA" id="ARBA00005528"/>
    </source>
</evidence>
<dbReference type="CDD" id="cd18084">
    <property type="entry name" value="RsmE-like"/>
    <property type="match status" value="1"/>
</dbReference>
<dbReference type="InterPro" id="IPR015947">
    <property type="entry name" value="PUA-like_sf"/>
</dbReference>
<evidence type="ECO:0000259" key="14">
    <source>
        <dbReference type="Pfam" id="PF20260"/>
    </source>
</evidence>
<dbReference type="EC" id="2.1.1.193" evidence="3 12"/>
<dbReference type="InterPro" id="IPR046886">
    <property type="entry name" value="RsmE_MTase_dom"/>
</dbReference>
<evidence type="ECO:0000256" key="9">
    <source>
        <dbReference type="ARBA" id="ARBA00022691"/>
    </source>
</evidence>
<keyword evidence="6 12" id="KW-0698">rRNA processing</keyword>
<dbReference type="NCBIfam" id="TIGR00046">
    <property type="entry name" value="RsmE family RNA methyltransferase"/>
    <property type="match status" value="1"/>
</dbReference>
<dbReference type="SUPFAM" id="SSF88697">
    <property type="entry name" value="PUA domain-like"/>
    <property type="match status" value="1"/>
</dbReference>
<dbReference type="PIRSF" id="PIRSF015601">
    <property type="entry name" value="MTase_slr0722"/>
    <property type="match status" value="1"/>
</dbReference>
<dbReference type="Pfam" id="PF20260">
    <property type="entry name" value="PUA_4"/>
    <property type="match status" value="1"/>
</dbReference>
<comment type="similarity">
    <text evidence="2 12">Belongs to the RNA methyltransferase RsmE family.</text>
</comment>
<keyword evidence="8 12" id="KW-0808">Transferase</keyword>
<dbReference type="PANTHER" id="PTHR30027:SF3">
    <property type="entry name" value="16S RRNA (URACIL(1498)-N(3))-METHYLTRANSFERASE"/>
    <property type="match status" value="1"/>
</dbReference>
<dbReference type="Pfam" id="PF04452">
    <property type="entry name" value="Methyltrans_RNA"/>
    <property type="match status" value="1"/>
</dbReference>
<evidence type="ECO:0000256" key="11">
    <source>
        <dbReference type="ARBA" id="ARBA00047944"/>
    </source>
</evidence>
<evidence type="ECO:0000256" key="10">
    <source>
        <dbReference type="ARBA" id="ARBA00025699"/>
    </source>
</evidence>
<keyword evidence="7 12" id="KW-0489">Methyltransferase</keyword>
<dbReference type="GO" id="GO:0005737">
    <property type="term" value="C:cytoplasm"/>
    <property type="evidence" value="ECO:0007669"/>
    <property type="project" value="UniProtKB-SubCell"/>
</dbReference>
<keyword evidence="5 12" id="KW-0963">Cytoplasm</keyword>
<evidence type="ECO:0000256" key="4">
    <source>
        <dbReference type="ARBA" id="ARBA00013673"/>
    </source>
</evidence>
<evidence type="ECO:0000256" key="6">
    <source>
        <dbReference type="ARBA" id="ARBA00022552"/>
    </source>
</evidence>
<evidence type="ECO:0000256" key="7">
    <source>
        <dbReference type="ARBA" id="ARBA00022603"/>
    </source>
</evidence>
<evidence type="ECO:0000256" key="5">
    <source>
        <dbReference type="ARBA" id="ARBA00022490"/>
    </source>
</evidence>
<dbReference type="AlphaFoldDB" id="A0A1C6JD40"/>
<dbReference type="InterPro" id="IPR029026">
    <property type="entry name" value="tRNA_m1G_MTases_N"/>
</dbReference>
<sequence>MPKFFTSQIDADAGVITGPDVRHIARVLRHQPGDELLVCDGQGRDYRCRIAAIEEDRVLLAVLASAPCPAEPSVQLTVYQALPKADKMSLIVQKCVELGAAAVVPVTTHRCVSRPDAKGMRGKVEKWQKTADEAAKQCGRGVLPRVGDCLSLTAALQQMAGDDLAVLFYEKGGQPLTQLVGCKSPRRISILVGCEGGFEEAEVAAATAAGVQIATLGSRILRCETAPIAACAVLMHLTGNL</sequence>
<evidence type="ECO:0000313" key="15">
    <source>
        <dbReference type="EMBL" id="SCJ79595.1"/>
    </source>
</evidence>
<gene>
    <name evidence="15" type="primary">rsmE</name>
    <name evidence="15" type="ORF">SAMEA3545359_02079</name>
</gene>
<accession>A0A1C6JD40</accession>
<dbReference type="PANTHER" id="PTHR30027">
    <property type="entry name" value="RIBOSOMAL RNA SMALL SUBUNIT METHYLTRANSFERASE E"/>
    <property type="match status" value="1"/>
</dbReference>
<evidence type="ECO:0000256" key="3">
    <source>
        <dbReference type="ARBA" id="ARBA00012328"/>
    </source>
</evidence>